<dbReference type="PROSITE" id="PS50014">
    <property type="entry name" value="BROMODOMAIN_2"/>
    <property type="match status" value="1"/>
</dbReference>
<evidence type="ECO:0000256" key="1">
    <source>
        <dbReference type="ARBA" id="ARBA00023117"/>
    </source>
</evidence>
<dbReference type="Proteomes" id="UP000694853">
    <property type="component" value="Unplaced"/>
</dbReference>
<dbReference type="Pfam" id="PF00439">
    <property type="entry name" value="Bromodomain"/>
    <property type="match status" value="1"/>
</dbReference>
<accession>A0A8B8L7D9</accession>
<dbReference type="RefSeq" id="XP_027351278.1">
    <property type="nucleotide sequence ID" value="XM_027495477.1"/>
</dbReference>
<keyword evidence="5" id="KW-1185">Reference proteome</keyword>
<dbReference type="GeneID" id="113862388"/>
<evidence type="ECO:0000256" key="3">
    <source>
        <dbReference type="SAM" id="MobiDB-lite"/>
    </source>
</evidence>
<dbReference type="InterPro" id="IPR001487">
    <property type="entry name" value="Bromodomain"/>
</dbReference>
<dbReference type="Gene3D" id="1.20.920.10">
    <property type="entry name" value="Bromodomain-like"/>
    <property type="match status" value="1"/>
</dbReference>
<evidence type="ECO:0000313" key="6">
    <source>
        <dbReference type="RefSeq" id="XP_027351278.1"/>
    </source>
</evidence>
<evidence type="ECO:0000259" key="4">
    <source>
        <dbReference type="PROSITE" id="PS50014"/>
    </source>
</evidence>
<dbReference type="InterPro" id="IPR052442">
    <property type="entry name" value="Env_Response_Regulator"/>
</dbReference>
<gene>
    <name evidence="6" type="primary">LOC113862388</name>
</gene>
<dbReference type="InterPro" id="IPR036427">
    <property type="entry name" value="Bromodomain-like_sf"/>
</dbReference>
<dbReference type="PANTHER" id="PTHR46136:SF7">
    <property type="entry name" value="BROMO DOMAIN-CONTAINING PROTEIN"/>
    <property type="match status" value="1"/>
</dbReference>
<feature type="compositionally biased region" description="Basic and acidic residues" evidence="3">
    <location>
        <begin position="317"/>
        <end position="330"/>
    </location>
</feature>
<protein>
    <submittedName>
        <fullName evidence="6">Transcription factor GTE12-like</fullName>
    </submittedName>
</protein>
<feature type="compositionally biased region" description="Basic and acidic residues" evidence="3">
    <location>
        <begin position="46"/>
        <end position="58"/>
    </location>
</feature>
<dbReference type="SUPFAM" id="SSF47370">
    <property type="entry name" value="Bromodomain"/>
    <property type="match status" value="1"/>
</dbReference>
<sequence length="330" mass="38840">MAEPQRRKLIIKLILPRSLKRAPPSEELPSSHDEKRMKVSSPNPLRSHETTVKEKSETKYSNTVKETSKFDKTDSRIVSEEQELKHKKKFSDSCDVTSLRSTITRVPTKGDTEFENSRAGSRISRTRTEEKGVRVECNKEEGKRPRVVQHVMMMDRCKKMQCWVMLKRLMVGRDGWAFKQLLLDHKVLNILNHNREAMRKPKSYVDKCKLMKKPKGLEGDVDKCELKKKPIGLEDIESKLKKWVYLEPDEFANDIRLVFSYALQYPPRSEVHKVARRLSDDFEVGWKTLKEKWAREDRERKKNRRNGPSKDDDDDGEVHVQHYEYPSKRC</sequence>
<feature type="region of interest" description="Disordered" evidence="3">
    <location>
        <begin position="17"/>
        <end position="74"/>
    </location>
</feature>
<reference evidence="5" key="1">
    <citation type="journal article" date="2019" name="Toxins">
        <title>Detection of Abrin-Like and Prepropulchellin-Like Toxin Genes and Transcripts Using Whole Genome Sequencing and Full-Length Transcript Sequencing of Abrus precatorius.</title>
        <authorList>
            <person name="Hovde B.T."/>
            <person name="Daligault H.E."/>
            <person name="Hanschen E.R."/>
            <person name="Kunde Y.A."/>
            <person name="Johnson M.B."/>
            <person name="Starkenburg S.R."/>
            <person name="Johnson S.L."/>
        </authorList>
    </citation>
    <scope>NUCLEOTIDE SEQUENCE [LARGE SCALE GENOMIC DNA]</scope>
</reference>
<dbReference type="OrthoDB" id="1427476at2759"/>
<proteinExistence type="predicted"/>
<dbReference type="PANTHER" id="PTHR46136">
    <property type="entry name" value="TRANSCRIPTION FACTOR GTE8"/>
    <property type="match status" value="1"/>
</dbReference>
<dbReference type="KEGG" id="aprc:113862388"/>
<dbReference type="SMART" id="SM00297">
    <property type="entry name" value="BROMO"/>
    <property type="match status" value="1"/>
</dbReference>
<organism evidence="5 6">
    <name type="scientific">Abrus precatorius</name>
    <name type="common">Indian licorice</name>
    <name type="synonym">Glycine abrus</name>
    <dbReference type="NCBI Taxonomy" id="3816"/>
    <lineage>
        <taxon>Eukaryota</taxon>
        <taxon>Viridiplantae</taxon>
        <taxon>Streptophyta</taxon>
        <taxon>Embryophyta</taxon>
        <taxon>Tracheophyta</taxon>
        <taxon>Spermatophyta</taxon>
        <taxon>Magnoliopsida</taxon>
        <taxon>eudicotyledons</taxon>
        <taxon>Gunneridae</taxon>
        <taxon>Pentapetalae</taxon>
        <taxon>rosids</taxon>
        <taxon>fabids</taxon>
        <taxon>Fabales</taxon>
        <taxon>Fabaceae</taxon>
        <taxon>Papilionoideae</taxon>
        <taxon>50 kb inversion clade</taxon>
        <taxon>NPAAA clade</taxon>
        <taxon>indigoferoid/millettioid clade</taxon>
        <taxon>Abreae</taxon>
        <taxon>Abrus</taxon>
    </lineage>
</organism>
<reference evidence="6" key="2">
    <citation type="submission" date="2025-08" db="UniProtKB">
        <authorList>
            <consortium name="RefSeq"/>
        </authorList>
    </citation>
    <scope>IDENTIFICATION</scope>
    <source>
        <tissue evidence="6">Young leaves</tissue>
    </source>
</reference>
<dbReference type="AlphaFoldDB" id="A0A8B8L7D9"/>
<feature type="region of interest" description="Disordered" evidence="3">
    <location>
        <begin position="296"/>
        <end position="330"/>
    </location>
</feature>
<evidence type="ECO:0000256" key="2">
    <source>
        <dbReference type="PROSITE-ProRule" id="PRU00035"/>
    </source>
</evidence>
<evidence type="ECO:0000313" key="5">
    <source>
        <dbReference type="Proteomes" id="UP000694853"/>
    </source>
</evidence>
<feature type="domain" description="Bromo" evidence="4">
    <location>
        <begin position="222"/>
        <end position="273"/>
    </location>
</feature>
<keyword evidence="1 2" id="KW-0103">Bromodomain</keyword>
<name>A0A8B8L7D9_ABRPR</name>